<reference evidence="9" key="1">
    <citation type="journal article" date="2021" name="Sci. Rep.">
        <title>Diploid genomic architecture of Nitzschia inconspicua, an elite biomass production diatom.</title>
        <authorList>
            <person name="Oliver A."/>
            <person name="Podell S."/>
            <person name="Pinowska A."/>
            <person name="Traller J.C."/>
            <person name="Smith S.R."/>
            <person name="McClure R."/>
            <person name="Beliaev A."/>
            <person name="Bohutskyi P."/>
            <person name="Hill E.A."/>
            <person name="Rabines A."/>
            <person name="Zheng H."/>
            <person name="Allen L.Z."/>
            <person name="Kuo A."/>
            <person name="Grigoriev I.V."/>
            <person name="Allen A.E."/>
            <person name="Hazlebeck D."/>
            <person name="Allen E.E."/>
        </authorList>
    </citation>
    <scope>NUCLEOTIDE SEQUENCE</scope>
    <source>
        <strain evidence="9">Hildebrandi</strain>
    </source>
</reference>
<feature type="transmembrane region" description="Helical" evidence="7">
    <location>
        <begin position="382"/>
        <end position="404"/>
    </location>
</feature>
<evidence type="ECO:0000313" key="10">
    <source>
        <dbReference type="Proteomes" id="UP000693970"/>
    </source>
</evidence>
<feature type="compositionally biased region" description="Low complexity" evidence="6">
    <location>
        <begin position="20"/>
        <end position="32"/>
    </location>
</feature>
<keyword evidence="4 7" id="KW-1133">Transmembrane helix</keyword>
<name>A0A9K3M4G9_9STRA</name>
<sequence length="510" mass="53932">MDAASNVAFRQRRQVRSTTATAIRSSSVSNNNEEVEASKKSTSVSSNLVDSNNATLSDTGPWWTDARNRSVFGVLASSFLNLLGFTMVAGPLTPALGSHFGLEIGSLFGTLTSAYPLGMLMGVFIWPSLSDRVGRRPILAFSLFGSGIGLLAQSFVIQQGGSLSNFLLARALTGIFAGSSPVSKAYLADIGAKDGKLPRYLALKDASATMAFILGPAAGGLLFDIRRRMINAGKDLTKTELLQTSGSLSFVIATSAAASLLAAVLAGSLVQENSSDLKRARRKRQKKKEADEPSLDDTALEPEEELISCPLGRRLWAGVASVCTVSFLFNMGDSTFHAFYSAFLRNQGMSTRDLGLLFTSLACVSFGVSSTSSSAILRSLGPVLTCAVGLTLIGSGLFLLGLIASGILPTSFAISAIAAAIYFCGVPIYGPTIPTMLLRCVPPHRRGFVLGLDGSTNTLARILAPLIMGEVYRRYDAGMAFSVAGVSVILGATIALFRRYTTLNHKRETT</sequence>
<keyword evidence="10" id="KW-1185">Reference proteome</keyword>
<dbReference type="InterPro" id="IPR011701">
    <property type="entry name" value="MFS"/>
</dbReference>
<feature type="transmembrane region" description="Helical" evidence="7">
    <location>
        <begin position="354"/>
        <end position="376"/>
    </location>
</feature>
<dbReference type="PROSITE" id="PS50850">
    <property type="entry name" value="MFS"/>
    <property type="match status" value="1"/>
</dbReference>
<feature type="region of interest" description="Disordered" evidence="6">
    <location>
        <begin position="20"/>
        <end position="52"/>
    </location>
</feature>
<feature type="domain" description="Major facilitator superfamily (MFS) profile" evidence="8">
    <location>
        <begin position="70"/>
        <end position="503"/>
    </location>
</feature>
<evidence type="ECO:0000259" key="8">
    <source>
        <dbReference type="PROSITE" id="PS50850"/>
    </source>
</evidence>
<reference evidence="9" key="2">
    <citation type="submission" date="2021-04" db="EMBL/GenBank/DDBJ databases">
        <authorList>
            <person name="Podell S."/>
        </authorList>
    </citation>
    <scope>NUCLEOTIDE SEQUENCE</scope>
    <source>
        <strain evidence="9">Hildebrandi</strain>
    </source>
</reference>
<gene>
    <name evidence="9" type="ORF">IV203_012972</name>
</gene>
<evidence type="ECO:0000256" key="5">
    <source>
        <dbReference type="ARBA" id="ARBA00023136"/>
    </source>
</evidence>
<evidence type="ECO:0000256" key="2">
    <source>
        <dbReference type="ARBA" id="ARBA00022448"/>
    </source>
</evidence>
<evidence type="ECO:0000256" key="7">
    <source>
        <dbReference type="SAM" id="Phobius"/>
    </source>
</evidence>
<protein>
    <submittedName>
        <fullName evidence="9">Arabinose efflux permease family protein</fullName>
    </submittedName>
</protein>
<feature type="transmembrane region" description="Helical" evidence="7">
    <location>
        <begin position="206"/>
        <end position="225"/>
    </location>
</feature>
<evidence type="ECO:0000256" key="3">
    <source>
        <dbReference type="ARBA" id="ARBA00022692"/>
    </source>
</evidence>
<keyword evidence="3 7" id="KW-0812">Transmembrane</keyword>
<comment type="subcellular location">
    <subcellularLocation>
        <location evidence="1">Membrane</location>
        <topology evidence="1">Multi-pass membrane protein</topology>
    </subcellularLocation>
</comment>
<dbReference type="Pfam" id="PF07690">
    <property type="entry name" value="MFS_1"/>
    <property type="match status" value="1"/>
</dbReference>
<feature type="transmembrane region" description="Helical" evidence="7">
    <location>
        <begin position="477"/>
        <end position="497"/>
    </location>
</feature>
<dbReference type="Proteomes" id="UP000693970">
    <property type="component" value="Unassembled WGS sequence"/>
</dbReference>
<dbReference type="InterPro" id="IPR020846">
    <property type="entry name" value="MFS_dom"/>
</dbReference>
<dbReference type="OrthoDB" id="10262656at2759"/>
<evidence type="ECO:0000256" key="6">
    <source>
        <dbReference type="SAM" id="MobiDB-lite"/>
    </source>
</evidence>
<dbReference type="GO" id="GO:0022857">
    <property type="term" value="F:transmembrane transporter activity"/>
    <property type="evidence" value="ECO:0007669"/>
    <property type="project" value="InterPro"/>
</dbReference>
<dbReference type="EMBL" id="JAGRRH010000001">
    <property type="protein sequence ID" value="KAG7373877.1"/>
    <property type="molecule type" value="Genomic_DNA"/>
</dbReference>
<evidence type="ECO:0000256" key="4">
    <source>
        <dbReference type="ARBA" id="ARBA00022989"/>
    </source>
</evidence>
<feature type="transmembrane region" description="Helical" evidence="7">
    <location>
        <begin position="315"/>
        <end position="333"/>
    </location>
</feature>
<organism evidence="9 10">
    <name type="scientific">Nitzschia inconspicua</name>
    <dbReference type="NCBI Taxonomy" id="303405"/>
    <lineage>
        <taxon>Eukaryota</taxon>
        <taxon>Sar</taxon>
        <taxon>Stramenopiles</taxon>
        <taxon>Ochrophyta</taxon>
        <taxon>Bacillariophyta</taxon>
        <taxon>Bacillariophyceae</taxon>
        <taxon>Bacillariophycidae</taxon>
        <taxon>Bacillariales</taxon>
        <taxon>Bacillariaceae</taxon>
        <taxon>Nitzschia</taxon>
    </lineage>
</organism>
<comment type="caution">
    <text evidence="9">The sequence shown here is derived from an EMBL/GenBank/DDBJ whole genome shotgun (WGS) entry which is preliminary data.</text>
</comment>
<dbReference type="AlphaFoldDB" id="A0A9K3M4G9"/>
<dbReference type="PANTHER" id="PTHR23504">
    <property type="entry name" value="MAJOR FACILITATOR SUPERFAMILY DOMAIN-CONTAINING PROTEIN 10"/>
    <property type="match status" value="1"/>
</dbReference>
<dbReference type="PANTHER" id="PTHR23504:SF15">
    <property type="entry name" value="MAJOR FACILITATOR SUPERFAMILY (MFS) PROFILE DOMAIN-CONTAINING PROTEIN"/>
    <property type="match status" value="1"/>
</dbReference>
<feature type="transmembrane region" description="Helical" evidence="7">
    <location>
        <begin position="411"/>
        <end position="429"/>
    </location>
</feature>
<feature type="transmembrane region" description="Helical" evidence="7">
    <location>
        <begin position="104"/>
        <end position="126"/>
    </location>
</feature>
<keyword evidence="5 7" id="KW-0472">Membrane</keyword>
<accession>A0A9K3M4G9</accession>
<keyword evidence="2" id="KW-0813">Transport</keyword>
<evidence type="ECO:0000313" key="9">
    <source>
        <dbReference type="EMBL" id="KAG7373877.1"/>
    </source>
</evidence>
<feature type="transmembrane region" description="Helical" evidence="7">
    <location>
        <begin position="71"/>
        <end position="92"/>
    </location>
</feature>
<feature type="compositionally biased region" description="Polar residues" evidence="6">
    <location>
        <begin position="42"/>
        <end position="52"/>
    </location>
</feature>
<proteinExistence type="predicted"/>
<feature type="region of interest" description="Disordered" evidence="6">
    <location>
        <begin position="276"/>
        <end position="298"/>
    </location>
</feature>
<feature type="transmembrane region" description="Helical" evidence="7">
    <location>
        <begin position="246"/>
        <end position="270"/>
    </location>
</feature>
<feature type="transmembrane region" description="Helical" evidence="7">
    <location>
        <begin position="138"/>
        <end position="157"/>
    </location>
</feature>
<evidence type="ECO:0000256" key="1">
    <source>
        <dbReference type="ARBA" id="ARBA00004141"/>
    </source>
</evidence>
<dbReference type="GO" id="GO:0016020">
    <property type="term" value="C:membrane"/>
    <property type="evidence" value="ECO:0007669"/>
    <property type="project" value="UniProtKB-SubCell"/>
</dbReference>